<keyword evidence="1" id="KW-1133">Transmembrane helix</keyword>
<protein>
    <recommendedName>
        <fullName evidence="4">DUF2878 domain-containing protein</fullName>
    </recommendedName>
</protein>
<dbReference type="InterPro" id="IPR048147">
    <property type="entry name" value="CBO0543-like"/>
</dbReference>
<name>H6NDM2_9BACL</name>
<dbReference type="Proteomes" id="UP000007523">
    <property type="component" value="Chromosome"/>
</dbReference>
<feature type="transmembrane region" description="Helical" evidence="1">
    <location>
        <begin position="129"/>
        <end position="149"/>
    </location>
</feature>
<evidence type="ECO:0008006" key="4">
    <source>
        <dbReference type="Google" id="ProtNLM"/>
    </source>
</evidence>
<dbReference type="STRING" id="1116391.PM3016_4616"/>
<dbReference type="KEGG" id="pmq:PM3016_4616"/>
<evidence type="ECO:0000256" key="1">
    <source>
        <dbReference type="SAM" id="Phobius"/>
    </source>
</evidence>
<evidence type="ECO:0000313" key="2">
    <source>
        <dbReference type="EMBL" id="AFC31362.1"/>
    </source>
</evidence>
<dbReference type="RefSeq" id="WP_014371088.1">
    <property type="nucleotide sequence ID" value="NC_016935.1"/>
</dbReference>
<feature type="transmembrane region" description="Helical" evidence="1">
    <location>
        <begin position="101"/>
        <end position="117"/>
    </location>
</feature>
<keyword evidence="1" id="KW-0472">Membrane</keyword>
<keyword evidence="3" id="KW-1185">Reference proteome</keyword>
<dbReference type="NCBIfam" id="NF041644">
    <property type="entry name" value="CBO0543_fam"/>
    <property type="match status" value="1"/>
</dbReference>
<feature type="transmembrane region" description="Helical" evidence="1">
    <location>
        <begin position="64"/>
        <end position="81"/>
    </location>
</feature>
<organism evidence="2 3">
    <name type="scientific">Paenibacillus mucilaginosus 3016</name>
    <dbReference type="NCBI Taxonomy" id="1116391"/>
    <lineage>
        <taxon>Bacteria</taxon>
        <taxon>Bacillati</taxon>
        <taxon>Bacillota</taxon>
        <taxon>Bacilli</taxon>
        <taxon>Bacillales</taxon>
        <taxon>Paenibacillaceae</taxon>
        <taxon>Paenibacillus</taxon>
    </lineage>
</organism>
<feature type="transmembrane region" description="Helical" evidence="1">
    <location>
        <begin position="37"/>
        <end position="55"/>
    </location>
</feature>
<proteinExistence type="predicted"/>
<reference evidence="2 3" key="1">
    <citation type="journal article" date="2012" name="J. Bacteriol.">
        <title>Complete Genome Sequence of Paenibacillus mucilaginosus 3016, a Bacterium Functional as Microbial Fertilizer.</title>
        <authorList>
            <person name="Ma M."/>
            <person name="Wang Z."/>
            <person name="Li L."/>
            <person name="Jiang X."/>
            <person name="Guan D."/>
            <person name="Cao F."/>
            <person name="Chen H."/>
            <person name="Wang X."/>
            <person name="Shen D."/>
            <person name="Du B."/>
            <person name="Li J."/>
        </authorList>
    </citation>
    <scope>NUCLEOTIDE SEQUENCE [LARGE SCALE GENOMIC DNA]</scope>
    <source>
        <strain evidence="2 3">3016</strain>
    </source>
</reference>
<dbReference type="AlphaFoldDB" id="H6NDM2"/>
<dbReference type="EMBL" id="CP003235">
    <property type="protein sequence ID" value="AFC31362.1"/>
    <property type="molecule type" value="Genomic_DNA"/>
</dbReference>
<dbReference type="HOGENOM" id="CLU_112019_0_0_9"/>
<gene>
    <name evidence="2" type="ORF">PM3016_4616</name>
</gene>
<evidence type="ECO:0000313" key="3">
    <source>
        <dbReference type="Proteomes" id="UP000007523"/>
    </source>
</evidence>
<sequence>MDRDQAIRLNDANVEQIERLLHQKVQIWAEHIVLTPLWWLGVALSIVPWIVWYCIRERQCTDRILYAGLFVMCLSLMLDIVGDQFGYWHYRYNVLPLVPTYFPWDLTLMPVTVMLLLQYKPGANPLLKALFFSLLTSYAAEPFFAWLQVYQIADWRYSYSVPVQFAIYLLAHYLTRRYQFQPLERI</sequence>
<accession>H6NDM2</accession>
<keyword evidence="1" id="KW-0812">Transmembrane</keyword>
<feature type="transmembrane region" description="Helical" evidence="1">
    <location>
        <begin position="155"/>
        <end position="175"/>
    </location>
</feature>